<dbReference type="EMBL" id="JAEDAL010000003">
    <property type="protein sequence ID" value="MBH9552867.1"/>
    <property type="molecule type" value="Genomic_DNA"/>
</dbReference>
<dbReference type="Proteomes" id="UP000620139">
    <property type="component" value="Unassembled WGS sequence"/>
</dbReference>
<evidence type="ECO:0008006" key="4">
    <source>
        <dbReference type="Google" id="ProtNLM"/>
    </source>
</evidence>
<comment type="caution">
    <text evidence="2">The sequence shown here is derived from an EMBL/GenBank/DDBJ whole genome shotgun (WGS) entry which is preliminary data.</text>
</comment>
<evidence type="ECO:0000256" key="1">
    <source>
        <dbReference type="SAM" id="SignalP"/>
    </source>
</evidence>
<keyword evidence="3" id="KW-1185">Reference proteome</keyword>
<dbReference type="SUPFAM" id="SSF48452">
    <property type="entry name" value="TPR-like"/>
    <property type="match status" value="1"/>
</dbReference>
<evidence type="ECO:0000313" key="2">
    <source>
        <dbReference type="EMBL" id="MBH9552867.1"/>
    </source>
</evidence>
<evidence type="ECO:0000313" key="3">
    <source>
        <dbReference type="Proteomes" id="UP000620139"/>
    </source>
</evidence>
<protein>
    <recommendedName>
        <fullName evidence="4">Tetratricopeptide repeat protein</fullName>
    </recommendedName>
</protein>
<feature type="chain" id="PRO_5038071586" description="Tetratricopeptide repeat protein" evidence="1">
    <location>
        <begin position="20"/>
        <end position="324"/>
    </location>
</feature>
<dbReference type="Gene3D" id="1.25.40.10">
    <property type="entry name" value="Tetratricopeptide repeat domain"/>
    <property type="match status" value="1"/>
</dbReference>
<dbReference type="InterPro" id="IPR011990">
    <property type="entry name" value="TPR-like_helical_dom_sf"/>
</dbReference>
<dbReference type="RefSeq" id="WP_198100484.1">
    <property type="nucleotide sequence ID" value="NZ_JAEDAL010000003.1"/>
</dbReference>
<feature type="signal peptide" evidence="1">
    <location>
        <begin position="1"/>
        <end position="19"/>
    </location>
</feature>
<dbReference type="AlphaFoldDB" id="A0A931IVU5"/>
<reference evidence="2" key="1">
    <citation type="submission" date="2020-12" db="EMBL/GenBank/DDBJ databases">
        <title>The genome sequence of Inhella sp. 4Y17.</title>
        <authorList>
            <person name="Liu Y."/>
        </authorList>
    </citation>
    <scope>NUCLEOTIDE SEQUENCE</scope>
    <source>
        <strain evidence="2">4Y10</strain>
    </source>
</reference>
<gene>
    <name evidence="2" type="ORF">I7X43_08365</name>
</gene>
<organism evidence="2 3">
    <name type="scientific">Inhella gelatinilytica</name>
    <dbReference type="NCBI Taxonomy" id="2795030"/>
    <lineage>
        <taxon>Bacteria</taxon>
        <taxon>Pseudomonadati</taxon>
        <taxon>Pseudomonadota</taxon>
        <taxon>Betaproteobacteria</taxon>
        <taxon>Burkholderiales</taxon>
        <taxon>Sphaerotilaceae</taxon>
        <taxon>Inhella</taxon>
    </lineage>
</organism>
<keyword evidence="1" id="KW-0732">Signal</keyword>
<name>A0A931IVU5_9BURK</name>
<accession>A0A931IVU5</accession>
<sequence length="324" mass="35665">MRQVISAVVVLGFSAVAGAGPFQDPLLAQAYDTGRMPELARLAATQDTPERLAAYGYALALPNDGRSLGLALEATERCIRQHPSAWICHWTHGHALGVKALRGGWMRGLSVLKPLRESLERAVALKPDSFDARSRLQQYFLLVPSVAGGGVDRARALENEPALTPSQQRLLKARVAAKEKRWDAAEAALDGLHRVGDRAFLNEVLDAWSLLLHHWLKSDAYAAARVRLQPLQRDLPELAWPAYALGRIEADAKNHEEALRHYVRASGLSGAAELPLDHRMGLSYEALGHLDAARRHLERFVQDPHATPNAMEDARKHLKQLGSS</sequence>
<proteinExistence type="predicted"/>